<accession>A0A4R8GC41</accession>
<gene>
    <name evidence="2" type="ORF">EV657_102157</name>
</gene>
<reference evidence="2 3" key="1">
    <citation type="submission" date="2019-03" db="EMBL/GenBank/DDBJ databases">
        <title>Genomic Encyclopedia of Type Strains, Phase IV (KMG-IV): sequencing the most valuable type-strain genomes for metagenomic binning, comparative biology and taxonomic classification.</title>
        <authorList>
            <person name="Goeker M."/>
        </authorList>
    </citation>
    <scope>NUCLEOTIDE SEQUENCE [LARGE SCALE GENOMIC DNA]</scope>
    <source>
        <strain evidence="2 3">JA181</strain>
    </source>
</reference>
<dbReference type="EMBL" id="SOEB01000002">
    <property type="protein sequence ID" value="TDX33280.1"/>
    <property type="molecule type" value="Genomic_DNA"/>
</dbReference>
<evidence type="ECO:0000313" key="3">
    <source>
        <dbReference type="Proteomes" id="UP000295484"/>
    </source>
</evidence>
<comment type="caution">
    <text evidence="2">The sequence shown here is derived from an EMBL/GenBank/DDBJ whole genome shotgun (WGS) entry which is preliminary data.</text>
</comment>
<dbReference type="Gene3D" id="2.10.70.10">
    <property type="entry name" value="Complement Module, domain 1"/>
    <property type="match status" value="1"/>
</dbReference>
<dbReference type="Pfam" id="PF10636">
    <property type="entry name" value="hemP"/>
    <property type="match status" value="1"/>
</dbReference>
<proteinExistence type="predicted"/>
<organism evidence="2 3">
    <name type="scientific">Rhodovulum visakhapatnamense</name>
    <dbReference type="NCBI Taxonomy" id="364297"/>
    <lineage>
        <taxon>Bacteria</taxon>
        <taxon>Pseudomonadati</taxon>
        <taxon>Pseudomonadota</taxon>
        <taxon>Alphaproteobacteria</taxon>
        <taxon>Rhodobacterales</taxon>
        <taxon>Paracoccaceae</taxon>
        <taxon>Rhodovulum</taxon>
    </lineage>
</organism>
<dbReference type="AlphaFoldDB" id="A0A4R8GC41"/>
<sequence>MTHRSTGAPCDGRDTPSPFEVGTSGDGGDREPRVGKQMAGDDTGAEARTGRVHDARLLTGGGTTAVILLDGMPYSLRITRTGKLILTK</sequence>
<evidence type="ECO:0000256" key="1">
    <source>
        <dbReference type="SAM" id="MobiDB-lite"/>
    </source>
</evidence>
<dbReference type="InterPro" id="IPR019600">
    <property type="entry name" value="Hemin_uptake_protein_HemP"/>
</dbReference>
<protein>
    <submittedName>
        <fullName evidence="2">Hemin uptake protein hemP</fullName>
    </submittedName>
</protein>
<feature type="region of interest" description="Disordered" evidence="1">
    <location>
        <begin position="1"/>
        <end position="51"/>
    </location>
</feature>
<dbReference type="Proteomes" id="UP000295484">
    <property type="component" value="Unassembled WGS sequence"/>
</dbReference>
<name>A0A4R8GC41_9RHOB</name>
<evidence type="ECO:0000313" key="2">
    <source>
        <dbReference type="EMBL" id="TDX33280.1"/>
    </source>
</evidence>